<keyword evidence="1" id="KW-0472">Membrane</keyword>
<proteinExistence type="predicted"/>
<name>A0A9D1F8N8_9FIRM</name>
<keyword evidence="1" id="KW-1133">Transmembrane helix</keyword>
<evidence type="ECO:0000313" key="4">
    <source>
        <dbReference type="Proteomes" id="UP000886741"/>
    </source>
</evidence>
<reference evidence="3" key="2">
    <citation type="journal article" date="2021" name="PeerJ">
        <title>Extensive microbial diversity within the chicken gut microbiome revealed by metagenomics and culture.</title>
        <authorList>
            <person name="Gilroy R."/>
            <person name="Ravi A."/>
            <person name="Getino M."/>
            <person name="Pursley I."/>
            <person name="Horton D.L."/>
            <person name="Alikhan N.F."/>
            <person name="Baker D."/>
            <person name="Gharbi K."/>
            <person name="Hall N."/>
            <person name="Watson M."/>
            <person name="Adriaenssens E.M."/>
            <person name="Foster-Nyarko E."/>
            <person name="Jarju S."/>
            <person name="Secka A."/>
            <person name="Antonio M."/>
            <person name="Oren A."/>
            <person name="Chaudhuri R.R."/>
            <person name="La Ragione R."/>
            <person name="Hildebrand F."/>
            <person name="Pallen M.J."/>
        </authorList>
    </citation>
    <scope>NUCLEOTIDE SEQUENCE</scope>
    <source>
        <strain evidence="3">ChiBcec16-1751</strain>
    </source>
</reference>
<reference evidence="3" key="1">
    <citation type="submission" date="2020-10" db="EMBL/GenBank/DDBJ databases">
        <authorList>
            <person name="Gilroy R."/>
        </authorList>
    </citation>
    <scope>NUCLEOTIDE SEQUENCE</scope>
    <source>
        <strain evidence="3">ChiBcec16-1751</strain>
    </source>
</reference>
<dbReference type="AlphaFoldDB" id="A0A9D1F8N8"/>
<evidence type="ECO:0000256" key="1">
    <source>
        <dbReference type="SAM" id="Phobius"/>
    </source>
</evidence>
<dbReference type="Gene3D" id="2.160.20.120">
    <property type="match status" value="1"/>
</dbReference>
<sequence>MSKAVKVWLTIATVLVVLGVLIFGVVMTINHWDFSRLGTVKYETNTYEFDETFQDLSIHTDVADLLFVPSDDETCKVVCYERQMMHHNVEVKNGTLYIRAVDANAWYEFIGITLETPKITVYLPQKAYNALVIDGSVGTVELPDAFSFETVAISGDTSSVLCRASVSKQLKIELDVGDMQLENLSAGSLNLTSDTGDVTVTSVTCAKEIQVEVDTGSARLTDVQCGSLTAIADTGDLLLEQVTATGAMTLQSEVGAVQFDGCDAGELYIVTDTGDVTGTLLSEKVFLVESDTGDIDVPKTVTGGVCEIRTDTGDVQITLK</sequence>
<accession>A0A9D1F8N8</accession>
<protein>
    <submittedName>
        <fullName evidence="3">DUF4097 family beta strand repeat protein</fullName>
    </submittedName>
</protein>
<feature type="domain" description="DUF4097" evidence="2">
    <location>
        <begin position="54"/>
        <end position="242"/>
    </location>
</feature>
<organism evidence="3 4">
    <name type="scientific">Candidatus Avoscillospira avistercoris</name>
    <dbReference type="NCBI Taxonomy" id="2840707"/>
    <lineage>
        <taxon>Bacteria</taxon>
        <taxon>Bacillati</taxon>
        <taxon>Bacillota</taxon>
        <taxon>Clostridia</taxon>
        <taxon>Eubacteriales</taxon>
        <taxon>Oscillospiraceae</taxon>
        <taxon>Oscillospiraceae incertae sedis</taxon>
        <taxon>Candidatus Avoscillospira</taxon>
    </lineage>
</organism>
<dbReference type="Pfam" id="PF13349">
    <property type="entry name" value="DUF4097"/>
    <property type="match status" value="1"/>
</dbReference>
<evidence type="ECO:0000259" key="2">
    <source>
        <dbReference type="Pfam" id="PF13349"/>
    </source>
</evidence>
<dbReference type="EMBL" id="DVJJ01000050">
    <property type="protein sequence ID" value="HIS64294.1"/>
    <property type="molecule type" value="Genomic_DNA"/>
</dbReference>
<gene>
    <name evidence="3" type="ORF">IAA83_02850</name>
</gene>
<keyword evidence="1" id="KW-0812">Transmembrane</keyword>
<dbReference type="Proteomes" id="UP000886741">
    <property type="component" value="Unassembled WGS sequence"/>
</dbReference>
<evidence type="ECO:0000313" key="3">
    <source>
        <dbReference type="EMBL" id="HIS64294.1"/>
    </source>
</evidence>
<feature type="transmembrane region" description="Helical" evidence="1">
    <location>
        <begin position="7"/>
        <end position="29"/>
    </location>
</feature>
<comment type="caution">
    <text evidence="3">The sequence shown here is derived from an EMBL/GenBank/DDBJ whole genome shotgun (WGS) entry which is preliminary data.</text>
</comment>
<dbReference type="InterPro" id="IPR025164">
    <property type="entry name" value="Toastrack_DUF4097"/>
</dbReference>